<sequence length="137" mass="14300">MTLDSTAVLTTRTLTELDHARLTKYADGLPASAIQSVLDNAELVAPSEIAGDVVTMRSRVQVVAPTGDRERRTLTLSYPLDADPSTGCISVLSPVGTALLGLRVGDMANWVAPDGSGGQLQVAAIAYQPEASGEHLL</sequence>
<protein>
    <submittedName>
        <fullName evidence="2">Regulator of nucleoside diphosphate kinase</fullName>
    </submittedName>
</protein>
<dbReference type="GO" id="GO:0016301">
    <property type="term" value="F:kinase activity"/>
    <property type="evidence" value="ECO:0007669"/>
    <property type="project" value="UniProtKB-KW"/>
</dbReference>
<keyword evidence="2" id="KW-0418">Kinase</keyword>
<dbReference type="SUPFAM" id="SSF54534">
    <property type="entry name" value="FKBP-like"/>
    <property type="match status" value="1"/>
</dbReference>
<keyword evidence="3" id="KW-1185">Reference proteome</keyword>
<keyword evidence="2" id="KW-0808">Transferase</keyword>
<dbReference type="Pfam" id="PF01272">
    <property type="entry name" value="GreA_GreB"/>
    <property type="match status" value="1"/>
</dbReference>
<evidence type="ECO:0000259" key="1">
    <source>
        <dbReference type="Pfam" id="PF01272"/>
    </source>
</evidence>
<dbReference type="InterPro" id="IPR001437">
    <property type="entry name" value="Tscrpt_elong_fac_GreA/B_C"/>
</dbReference>
<name>A0ABT9SCP6_9BURK</name>
<accession>A0ABT9SCP6</accession>
<evidence type="ECO:0000313" key="2">
    <source>
        <dbReference type="EMBL" id="MDP9901623.1"/>
    </source>
</evidence>
<dbReference type="RefSeq" id="WP_307691394.1">
    <property type="nucleotide sequence ID" value="NZ_JAUSRO010000013.1"/>
</dbReference>
<dbReference type="PANTHER" id="PTHR30437:SF5">
    <property type="entry name" value="REGULATOR OF NUCLEOSIDE DIPHOSPHATE KINASE"/>
    <property type="match status" value="1"/>
</dbReference>
<dbReference type="InterPro" id="IPR018151">
    <property type="entry name" value="TF_GreA/GreB_CS"/>
</dbReference>
<dbReference type="InterPro" id="IPR023459">
    <property type="entry name" value="Tscrpt_elong_fac_GreA/B_fam"/>
</dbReference>
<comment type="caution">
    <text evidence="2">The sequence shown here is derived from an EMBL/GenBank/DDBJ whole genome shotgun (WGS) entry which is preliminary data.</text>
</comment>
<proteinExistence type="predicted"/>
<dbReference type="PROSITE" id="PS00830">
    <property type="entry name" value="GREAB_2"/>
    <property type="match status" value="1"/>
</dbReference>
<dbReference type="PANTHER" id="PTHR30437">
    <property type="entry name" value="TRANSCRIPTION ELONGATION FACTOR GREA"/>
    <property type="match status" value="1"/>
</dbReference>
<gene>
    <name evidence="2" type="ORF">J2W36_003892</name>
</gene>
<evidence type="ECO:0000313" key="3">
    <source>
        <dbReference type="Proteomes" id="UP001226867"/>
    </source>
</evidence>
<reference evidence="2 3" key="1">
    <citation type="submission" date="2023-07" db="EMBL/GenBank/DDBJ databases">
        <title>Sorghum-associated microbial communities from plants grown in Nebraska, USA.</title>
        <authorList>
            <person name="Schachtman D."/>
        </authorList>
    </citation>
    <scope>NUCLEOTIDE SEQUENCE [LARGE SCALE GENOMIC DNA]</scope>
    <source>
        <strain evidence="2 3">DS1607</strain>
    </source>
</reference>
<dbReference type="EMBL" id="JAUSRO010000013">
    <property type="protein sequence ID" value="MDP9901623.1"/>
    <property type="molecule type" value="Genomic_DNA"/>
</dbReference>
<organism evidence="2 3">
    <name type="scientific">Variovorax ginsengisoli</name>
    <dbReference type="NCBI Taxonomy" id="363844"/>
    <lineage>
        <taxon>Bacteria</taxon>
        <taxon>Pseudomonadati</taxon>
        <taxon>Pseudomonadota</taxon>
        <taxon>Betaproteobacteria</taxon>
        <taxon>Burkholderiales</taxon>
        <taxon>Comamonadaceae</taxon>
        <taxon>Variovorax</taxon>
    </lineage>
</organism>
<feature type="domain" description="Transcription elongation factor GreA/GreB C-terminal" evidence="1">
    <location>
        <begin position="51"/>
        <end position="127"/>
    </location>
</feature>
<dbReference type="Proteomes" id="UP001226867">
    <property type="component" value="Unassembled WGS sequence"/>
</dbReference>
<dbReference type="PIRSF" id="PIRSF006092">
    <property type="entry name" value="GreA_GreB"/>
    <property type="match status" value="1"/>
</dbReference>
<dbReference type="Gene3D" id="3.10.50.30">
    <property type="entry name" value="Transcription elongation factor, GreA/GreB, C-terminal domain"/>
    <property type="match status" value="1"/>
</dbReference>
<dbReference type="InterPro" id="IPR036953">
    <property type="entry name" value="GreA/GreB_C_sf"/>
</dbReference>